<dbReference type="Proteomes" id="UP000789901">
    <property type="component" value="Unassembled WGS sequence"/>
</dbReference>
<protein>
    <submittedName>
        <fullName evidence="1">42232_t:CDS:1</fullName>
    </submittedName>
</protein>
<gene>
    <name evidence="1" type="ORF">GMARGA_LOCUS36358</name>
</gene>
<sequence>IIEIQMMLQIENKKNRYEDEIRAKYEILQNRCYKELNKCKDLSIAKEKIYDIELKTCKLEIDKCKDLSIAKEKIYDIELKTYKLEIDKCKDL</sequence>
<organism evidence="1 2">
    <name type="scientific">Gigaspora margarita</name>
    <dbReference type="NCBI Taxonomy" id="4874"/>
    <lineage>
        <taxon>Eukaryota</taxon>
        <taxon>Fungi</taxon>
        <taxon>Fungi incertae sedis</taxon>
        <taxon>Mucoromycota</taxon>
        <taxon>Glomeromycotina</taxon>
        <taxon>Glomeromycetes</taxon>
        <taxon>Diversisporales</taxon>
        <taxon>Gigasporaceae</taxon>
        <taxon>Gigaspora</taxon>
    </lineage>
</organism>
<feature type="non-terminal residue" evidence="1">
    <location>
        <position position="1"/>
    </location>
</feature>
<accession>A0ABN7WXM5</accession>
<evidence type="ECO:0000313" key="1">
    <source>
        <dbReference type="EMBL" id="CAG8843100.1"/>
    </source>
</evidence>
<dbReference type="EMBL" id="CAJVQB010071258">
    <property type="protein sequence ID" value="CAG8843100.1"/>
    <property type="molecule type" value="Genomic_DNA"/>
</dbReference>
<feature type="non-terminal residue" evidence="1">
    <location>
        <position position="92"/>
    </location>
</feature>
<proteinExistence type="predicted"/>
<evidence type="ECO:0000313" key="2">
    <source>
        <dbReference type="Proteomes" id="UP000789901"/>
    </source>
</evidence>
<comment type="caution">
    <text evidence="1">The sequence shown here is derived from an EMBL/GenBank/DDBJ whole genome shotgun (WGS) entry which is preliminary data.</text>
</comment>
<name>A0ABN7WXM5_GIGMA</name>
<reference evidence="1 2" key="1">
    <citation type="submission" date="2021-06" db="EMBL/GenBank/DDBJ databases">
        <authorList>
            <person name="Kallberg Y."/>
            <person name="Tangrot J."/>
            <person name="Rosling A."/>
        </authorList>
    </citation>
    <scope>NUCLEOTIDE SEQUENCE [LARGE SCALE GENOMIC DNA]</scope>
    <source>
        <strain evidence="1 2">120-4 pot B 10/14</strain>
    </source>
</reference>
<keyword evidence="2" id="KW-1185">Reference proteome</keyword>